<evidence type="ECO:0000256" key="1">
    <source>
        <dbReference type="SAM" id="MobiDB-lite"/>
    </source>
</evidence>
<organism evidence="3 4">
    <name type="scientific">Aureobasidium subglaciale (strain EXF-2481)</name>
    <name type="common">Aureobasidium pullulans var. subglaciale</name>
    <dbReference type="NCBI Taxonomy" id="1043005"/>
    <lineage>
        <taxon>Eukaryota</taxon>
        <taxon>Fungi</taxon>
        <taxon>Dikarya</taxon>
        <taxon>Ascomycota</taxon>
        <taxon>Pezizomycotina</taxon>
        <taxon>Dothideomycetes</taxon>
        <taxon>Dothideomycetidae</taxon>
        <taxon>Dothideales</taxon>
        <taxon>Saccotheciaceae</taxon>
        <taxon>Aureobasidium</taxon>
    </lineage>
</organism>
<protein>
    <submittedName>
        <fullName evidence="3">Uncharacterized protein</fullName>
    </submittedName>
</protein>
<feature type="compositionally biased region" description="Pro residues" evidence="1">
    <location>
        <begin position="151"/>
        <end position="162"/>
    </location>
</feature>
<gene>
    <name evidence="3" type="ORF">AUEXF2481DRAFT_31370</name>
</gene>
<dbReference type="EMBL" id="KL584766">
    <property type="protein sequence ID" value="KEQ93346.1"/>
    <property type="molecule type" value="Genomic_DNA"/>
</dbReference>
<dbReference type="GeneID" id="25364414"/>
<reference evidence="3 4" key="1">
    <citation type="journal article" date="2014" name="BMC Genomics">
        <title>Genome sequencing of four Aureobasidium pullulans varieties: biotechnological potential, stress tolerance, and description of new species.</title>
        <authorList>
            <person name="Gostin Ar C."/>
            <person name="Ohm R.A."/>
            <person name="Kogej T."/>
            <person name="Sonjak S."/>
            <person name="Turk M."/>
            <person name="Zajc J."/>
            <person name="Zalar P."/>
            <person name="Grube M."/>
            <person name="Sun H."/>
            <person name="Han J."/>
            <person name="Sharma A."/>
            <person name="Chiniquy J."/>
            <person name="Ngan C.Y."/>
            <person name="Lipzen A."/>
            <person name="Barry K."/>
            <person name="Grigoriev I.V."/>
            <person name="Gunde-Cimerman N."/>
        </authorList>
    </citation>
    <scope>NUCLEOTIDE SEQUENCE [LARGE SCALE GENOMIC DNA]</scope>
    <source>
        <strain evidence="3 4">EXF-2481</strain>
    </source>
</reference>
<dbReference type="RefSeq" id="XP_013341769.1">
    <property type="nucleotide sequence ID" value="XM_013486315.1"/>
</dbReference>
<evidence type="ECO:0000313" key="4">
    <source>
        <dbReference type="Proteomes" id="UP000030641"/>
    </source>
</evidence>
<accession>A0A074Z2Q3</accession>
<keyword evidence="2" id="KW-0732">Signal</keyword>
<dbReference type="AlphaFoldDB" id="A0A074Z2Q3"/>
<evidence type="ECO:0000256" key="2">
    <source>
        <dbReference type="SAM" id="SignalP"/>
    </source>
</evidence>
<dbReference type="HOGENOM" id="CLU_1266652_0_0_1"/>
<feature type="region of interest" description="Disordered" evidence="1">
    <location>
        <begin position="147"/>
        <end position="168"/>
    </location>
</feature>
<dbReference type="OrthoDB" id="10335630at2759"/>
<dbReference type="InParanoid" id="A0A074Z2Q3"/>
<proteinExistence type="predicted"/>
<evidence type="ECO:0000313" key="3">
    <source>
        <dbReference type="EMBL" id="KEQ93346.1"/>
    </source>
</evidence>
<name>A0A074Z2Q3_AURSE</name>
<feature type="chain" id="PRO_5001703913" evidence="2">
    <location>
        <begin position="20"/>
        <end position="218"/>
    </location>
</feature>
<feature type="signal peptide" evidence="2">
    <location>
        <begin position="1"/>
        <end position="19"/>
    </location>
</feature>
<dbReference type="Proteomes" id="UP000030641">
    <property type="component" value="Unassembled WGS sequence"/>
</dbReference>
<keyword evidence="4" id="KW-1185">Reference proteome</keyword>
<sequence>MKLTPVFLASLASLSTVQATSFVTVNRVTTKDVVVPPAIDQQHTTSVAHLDARSEFRDDHFFEEQDLRDETYTLCNGGLDWCLVGEETLAPDTPDAFDAPDTRLTSYYITSPYTSLIVSTIGVDGPNIHNQPDKTTVVRVTSFLNVAPTAPSRPPPPPPPEPEPIRPRRGCPSHICDIMPYPDHLCLNEKWSRNHPLVIEGITYPNAYRTAGSDQCAG</sequence>